<name>A0A2N9HKI5_FAGSY</name>
<gene>
    <name evidence="1" type="ORF">FSB_LOCUS40604</name>
</gene>
<protein>
    <submittedName>
        <fullName evidence="1">Uncharacterized protein</fullName>
    </submittedName>
</protein>
<reference evidence="1" key="1">
    <citation type="submission" date="2018-02" db="EMBL/GenBank/DDBJ databases">
        <authorList>
            <person name="Cohen D.B."/>
            <person name="Kent A.D."/>
        </authorList>
    </citation>
    <scope>NUCLEOTIDE SEQUENCE</scope>
</reference>
<accession>A0A2N9HKI5</accession>
<proteinExistence type="predicted"/>
<evidence type="ECO:0000313" key="1">
    <source>
        <dbReference type="EMBL" id="SPD12722.1"/>
    </source>
</evidence>
<sequence>MINGYDISKPDLVGFTENLKYSKREPASDSVPFVVPP</sequence>
<dbReference type="EMBL" id="OIVN01003657">
    <property type="protein sequence ID" value="SPD12722.1"/>
    <property type="molecule type" value="Genomic_DNA"/>
</dbReference>
<dbReference type="AlphaFoldDB" id="A0A2N9HKI5"/>
<organism evidence="1">
    <name type="scientific">Fagus sylvatica</name>
    <name type="common">Beechnut</name>
    <dbReference type="NCBI Taxonomy" id="28930"/>
    <lineage>
        <taxon>Eukaryota</taxon>
        <taxon>Viridiplantae</taxon>
        <taxon>Streptophyta</taxon>
        <taxon>Embryophyta</taxon>
        <taxon>Tracheophyta</taxon>
        <taxon>Spermatophyta</taxon>
        <taxon>Magnoliopsida</taxon>
        <taxon>eudicotyledons</taxon>
        <taxon>Gunneridae</taxon>
        <taxon>Pentapetalae</taxon>
        <taxon>rosids</taxon>
        <taxon>fabids</taxon>
        <taxon>Fagales</taxon>
        <taxon>Fagaceae</taxon>
        <taxon>Fagus</taxon>
    </lineage>
</organism>